<feature type="transmembrane region" description="Helical" evidence="8">
    <location>
        <begin position="507"/>
        <end position="530"/>
    </location>
</feature>
<name>A0A3B5K891_TAKRU</name>
<dbReference type="PANTHER" id="PTHR10574">
    <property type="entry name" value="NETRIN/LAMININ-RELATED"/>
    <property type="match status" value="1"/>
</dbReference>
<evidence type="ECO:0000256" key="7">
    <source>
        <dbReference type="SAM" id="MobiDB-lite"/>
    </source>
</evidence>
<dbReference type="InterPro" id="IPR050440">
    <property type="entry name" value="Laminin/Netrin_ECM"/>
</dbReference>
<dbReference type="SMART" id="SM00180">
    <property type="entry name" value="EGF_Lam"/>
    <property type="match status" value="5"/>
</dbReference>
<reference evidence="11 12" key="1">
    <citation type="journal article" date="2011" name="Genome Biol. Evol.">
        <title>Integration of the genetic map and genome assembly of fugu facilitates insights into distinct features of genome evolution in teleosts and mammals.</title>
        <authorList>
            <person name="Kai W."/>
            <person name="Kikuchi K."/>
            <person name="Tohari S."/>
            <person name="Chew A.K."/>
            <person name="Tay A."/>
            <person name="Fujiwara A."/>
            <person name="Hosoya S."/>
            <person name="Suetake H."/>
            <person name="Naruse K."/>
            <person name="Brenner S."/>
            <person name="Suzuki Y."/>
            <person name="Venkatesh B."/>
        </authorList>
    </citation>
    <scope>NUCLEOTIDE SEQUENCE [LARGE SCALE GENOMIC DNA]</scope>
</reference>
<dbReference type="SMART" id="SM00181">
    <property type="entry name" value="EGF"/>
    <property type="match status" value="3"/>
</dbReference>
<dbReference type="Pfam" id="PF24973">
    <property type="entry name" value="EGF_LMN_ATRN"/>
    <property type="match status" value="1"/>
</dbReference>
<keyword evidence="2" id="KW-0677">Repeat</keyword>
<keyword evidence="12" id="KW-1185">Reference proteome</keyword>
<accession>A0A3B5K891</accession>
<dbReference type="GO" id="GO:0005604">
    <property type="term" value="C:basement membrane"/>
    <property type="evidence" value="ECO:0007669"/>
    <property type="project" value="UniProtKB-ARBA"/>
</dbReference>
<dbReference type="GeneTree" id="ENSGT00940000167067"/>
<keyword evidence="1 9" id="KW-0732">Signal</keyword>
<feature type="domain" description="Laminin EGF-like" evidence="10">
    <location>
        <begin position="178"/>
        <end position="228"/>
    </location>
</feature>
<dbReference type="InParanoid" id="A0A3B5K891"/>
<evidence type="ECO:0000256" key="3">
    <source>
        <dbReference type="ARBA" id="ARBA00023157"/>
    </source>
</evidence>
<protein>
    <submittedName>
        <fullName evidence="11">Multiple epidermal growth factor-like domains protein 9</fullName>
    </submittedName>
</protein>
<dbReference type="PROSITE" id="PS00022">
    <property type="entry name" value="EGF_1"/>
    <property type="match status" value="1"/>
</dbReference>
<keyword evidence="8" id="KW-1133">Transmembrane helix</keyword>
<dbReference type="Gene3D" id="2.10.25.10">
    <property type="entry name" value="Laminin"/>
    <property type="match status" value="5"/>
</dbReference>
<keyword evidence="4" id="KW-0325">Glycoprotein</keyword>
<dbReference type="Ensembl" id="ENSTRUT00000055207.2">
    <property type="protein sequence ID" value="ENSTRUP00000051613.1"/>
    <property type="gene ID" value="ENSTRUG00000020538.2"/>
</dbReference>
<evidence type="ECO:0000256" key="5">
    <source>
        <dbReference type="ARBA" id="ARBA00023292"/>
    </source>
</evidence>
<reference evidence="11" key="2">
    <citation type="submission" date="2025-08" db="UniProtKB">
        <authorList>
            <consortium name="Ensembl"/>
        </authorList>
    </citation>
    <scope>IDENTIFICATION</scope>
</reference>
<dbReference type="PANTHER" id="PTHR10574:SF444">
    <property type="entry name" value="BASEMENT MEMBRANE-SPECIFIC HEPARAN SULFATE PROTEOGLYCAN CORE PROTEIN"/>
    <property type="match status" value="1"/>
</dbReference>
<gene>
    <name evidence="11" type="primary">LOC101079998</name>
</gene>
<dbReference type="PROSITE" id="PS50027">
    <property type="entry name" value="EGF_LAM_2"/>
    <property type="match status" value="4"/>
</dbReference>
<keyword evidence="5 6" id="KW-0424">Laminin EGF-like domain</keyword>
<dbReference type="FunFam" id="2.10.25.10:FF:000599">
    <property type="entry name" value="multiple epidermal growth factor-like domains protein 9"/>
    <property type="match status" value="1"/>
</dbReference>
<feature type="region of interest" description="Disordered" evidence="7">
    <location>
        <begin position="77"/>
        <end position="109"/>
    </location>
</feature>
<feature type="domain" description="Laminin EGF-like" evidence="10">
    <location>
        <begin position="276"/>
        <end position="325"/>
    </location>
</feature>
<dbReference type="SUPFAM" id="SSF57196">
    <property type="entry name" value="EGF/Laminin"/>
    <property type="match status" value="3"/>
</dbReference>
<dbReference type="InterPro" id="IPR000742">
    <property type="entry name" value="EGF"/>
</dbReference>
<evidence type="ECO:0000256" key="4">
    <source>
        <dbReference type="ARBA" id="ARBA00023180"/>
    </source>
</evidence>
<dbReference type="OrthoDB" id="19138at2759"/>
<proteinExistence type="predicted"/>
<dbReference type="KEGG" id="tru:101079998"/>
<evidence type="ECO:0000256" key="1">
    <source>
        <dbReference type="ARBA" id="ARBA00022729"/>
    </source>
</evidence>
<feature type="domain" description="Laminin EGF-like" evidence="10">
    <location>
        <begin position="376"/>
        <end position="428"/>
    </location>
</feature>
<organism evidence="11 12">
    <name type="scientific">Takifugu rubripes</name>
    <name type="common">Japanese pufferfish</name>
    <name type="synonym">Fugu rubripes</name>
    <dbReference type="NCBI Taxonomy" id="31033"/>
    <lineage>
        <taxon>Eukaryota</taxon>
        <taxon>Metazoa</taxon>
        <taxon>Chordata</taxon>
        <taxon>Craniata</taxon>
        <taxon>Vertebrata</taxon>
        <taxon>Euteleostomi</taxon>
        <taxon>Actinopterygii</taxon>
        <taxon>Neopterygii</taxon>
        <taxon>Teleostei</taxon>
        <taxon>Neoteleostei</taxon>
        <taxon>Acanthomorphata</taxon>
        <taxon>Eupercaria</taxon>
        <taxon>Tetraodontiformes</taxon>
        <taxon>Tetradontoidea</taxon>
        <taxon>Tetraodontidae</taxon>
        <taxon>Takifugu</taxon>
    </lineage>
</organism>
<feature type="disulfide bond" evidence="6">
    <location>
        <begin position="401"/>
        <end position="410"/>
    </location>
</feature>
<evidence type="ECO:0000256" key="8">
    <source>
        <dbReference type="SAM" id="Phobius"/>
    </source>
</evidence>
<dbReference type="Pfam" id="PF00053">
    <property type="entry name" value="EGF_laminin"/>
    <property type="match status" value="4"/>
</dbReference>
<evidence type="ECO:0000256" key="6">
    <source>
        <dbReference type="PROSITE-ProRule" id="PRU00460"/>
    </source>
</evidence>
<keyword evidence="3 6" id="KW-1015">Disulfide bond</keyword>
<feature type="signal peptide" evidence="9">
    <location>
        <begin position="1"/>
        <end position="26"/>
    </location>
</feature>
<evidence type="ECO:0000256" key="2">
    <source>
        <dbReference type="ARBA" id="ARBA00022737"/>
    </source>
</evidence>
<feature type="domain" description="Laminin EGF-like" evidence="10">
    <location>
        <begin position="229"/>
        <end position="275"/>
    </location>
</feature>
<dbReference type="PROSITE" id="PS01248">
    <property type="entry name" value="EGF_LAM_1"/>
    <property type="match status" value="2"/>
</dbReference>
<dbReference type="GeneID" id="101079998"/>
<reference evidence="11" key="3">
    <citation type="submission" date="2025-09" db="UniProtKB">
        <authorList>
            <consortium name="Ensembl"/>
        </authorList>
    </citation>
    <scope>IDENTIFICATION</scope>
</reference>
<sequence length="594" mass="63281">MRRSSLIMNITLLLIFVYAYVGLSKAAPRIGSNDVSPVYGKRVSASGTWQIFRTDMPHSSPGRGITLKPSARLMLASTFNPEGPSPPESETLSSNSGSATAPKIGVNTASQEQVSWQISRLTHKRSTDAKTTFFSSDKTEKQPGMMFMVSQKTGSYGWASDNTDTSFTSAENVQDNRCNCSSGAEGILDPDECDQDTGQCSCLAGYTGLQCEDCEDGFFTNGTSGCLACACDSFGAVHLLCDSSGICECKTGVYGPKCDECHPGFFHFSSTGCRPCHCHNHTSYCHPQSGWCLNCEGNTQGSNCEVCKPGFYRNPENELTEPCLPCPCSNSTSNGLCHVGVSGFPKCDLCLPNYAGLHCDECSAGLYKSSKDCVPCECNGNADPGGPAQICHPKTGHCLQCTNNTTGSWCHLCAPGFIGDAKAHNCSSLATRTMTETSTPSAVSPSASTSSTVVNKAGVTSVPRSVSTFIAPLSTAAITQAMLSSISSPTDNTTAALTKVSWTQFNIIILAVIILVVVLLLSFVGGVYMYREYQNRKLNAPFWTIELKEDNISFSSYHDSIPNADVSGLLEDESNVVVPNGQLTLSTQGNCFKA</sequence>
<dbReference type="CDD" id="cd00055">
    <property type="entry name" value="EGF_Lam"/>
    <property type="match status" value="4"/>
</dbReference>
<feature type="disulfide bond" evidence="6">
    <location>
        <begin position="202"/>
        <end position="211"/>
    </location>
</feature>
<feature type="disulfide bond" evidence="6">
    <location>
        <begin position="249"/>
        <end position="258"/>
    </location>
</feature>
<feature type="disulfide bond" evidence="6">
    <location>
        <begin position="229"/>
        <end position="241"/>
    </location>
</feature>
<feature type="chain" id="PRO_5017240132" evidence="9">
    <location>
        <begin position="27"/>
        <end position="594"/>
    </location>
</feature>
<evidence type="ECO:0000313" key="12">
    <source>
        <dbReference type="Proteomes" id="UP000005226"/>
    </source>
</evidence>
<comment type="caution">
    <text evidence="6">Lacks conserved residue(s) required for the propagation of feature annotation.</text>
</comment>
<dbReference type="InterPro" id="IPR056863">
    <property type="entry name" value="LMN_ATRN_NET-like_EGF"/>
</dbReference>
<feature type="disulfide bond" evidence="6">
    <location>
        <begin position="295"/>
        <end position="304"/>
    </location>
</feature>
<dbReference type="AlphaFoldDB" id="A0A3B5K891"/>
<dbReference type="GO" id="GO:0009887">
    <property type="term" value="P:animal organ morphogenesis"/>
    <property type="evidence" value="ECO:0007669"/>
    <property type="project" value="TreeGrafter"/>
</dbReference>
<dbReference type="InterPro" id="IPR002049">
    <property type="entry name" value="LE_dom"/>
</dbReference>
<keyword evidence="8" id="KW-0472">Membrane</keyword>
<keyword evidence="8" id="KW-0812">Transmembrane</keyword>
<dbReference type="Proteomes" id="UP000005226">
    <property type="component" value="Chromosome 21"/>
</dbReference>
<dbReference type="RefSeq" id="XP_003974571.2">
    <property type="nucleotide sequence ID" value="XM_003974522.3"/>
</dbReference>
<dbReference type="STRING" id="31033.ENSTRUP00000051613"/>
<feature type="compositionally biased region" description="Polar residues" evidence="7">
    <location>
        <begin position="88"/>
        <end position="99"/>
    </location>
</feature>
<dbReference type="PRINTS" id="PR00011">
    <property type="entry name" value="EGFLAMININ"/>
</dbReference>
<evidence type="ECO:0000259" key="10">
    <source>
        <dbReference type="PROSITE" id="PS50027"/>
    </source>
</evidence>
<dbReference type="FunFam" id="2.10.25.10:FF:000188">
    <property type="entry name" value="Laminin subunit gamma 2"/>
    <property type="match status" value="3"/>
</dbReference>
<dbReference type="GO" id="GO:0009888">
    <property type="term" value="P:tissue development"/>
    <property type="evidence" value="ECO:0007669"/>
    <property type="project" value="TreeGrafter"/>
</dbReference>
<dbReference type="OMA" id="CHPQSGW"/>
<evidence type="ECO:0000256" key="9">
    <source>
        <dbReference type="SAM" id="SignalP"/>
    </source>
</evidence>
<evidence type="ECO:0000313" key="11">
    <source>
        <dbReference type="Ensembl" id="ENSTRUP00000051613.1"/>
    </source>
</evidence>